<comment type="caution">
    <text evidence="2">The sequence shown here is derived from an EMBL/GenBank/DDBJ whole genome shotgun (WGS) entry which is preliminary data.</text>
</comment>
<dbReference type="Proteomes" id="UP000322699">
    <property type="component" value="Unassembled WGS sequence"/>
</dbReference>
<dbReference type="EMBL" id="VRLW01000001">
    <property type="protein sequence ID" value="KAA1258687.1"/>
    <property type="molecule type" value="Genomic_DNA"/>
</dbReference>
<dbReference type="Pfam" id="PF15461">
    <property type="entry name" value="BCD"/>
    <property type="match status" value="1"/>
</dbReference>
<comment type="cofactor">
    <cofactor evidence="1">
        <name>Fe(2+)</name>
        <dbReference type="ChEBI" id="CHEBI:29033"/>
    </cofactor>
</comment>
<sequence>MSHSNLYTIAAVTLSIFAMAGLTASPAVALMIAALTVALIGVPHGGLDHWVGRRLLGPRFGNAWAVVFLPIYLGVGLLVAAAWYVAPLQTIVLFFLISAWHFGREDGLKHLEAMAVGGLIIWIPALARPAEMNAIVESLILSEGSGAEFVAANVVGFSQAIAFVLLPVAAWSFLFGSAKKLRVMGTATTLLAATTPILWSFPLFFCGWHSIRGLARMRAEEDLSWKQFAFYVAPLSMGALAIVVGAGFWLSEFIAAPSTQMRMLFIGLASIAVPHLFLHELENACTLGRLAHWDEATGKANYKQAR</sequence>
<accession>A0A5B1CC31</accession>
<evidence type="ECO:0000313" key="2">
    <source>
        <dbReference type="EMBL" id="KAA1258687.1"/>
    </source>
</evidence>
<feature type="transmembrane region" description="Helical" evidence="1">
    <location>
        <begin position="231"/>
        <end position="250"/>
    </location>
</feature>
<dbReference type="RefSeq" id="WP_068265312.1">
    <property type="nucleotide sequence ID" value="NZ_LWSK01000083.1"/>
</dbReference>
<organism evidence="2 3">
    <name type="scientific">Rubripirellula obstinata</name>
    <dbReference type="NCBI Taxonomy" id="406547"/>
    <lineage>
        <taxon>Bacteria</taxon>
        <taxon>Pseudomonadati</taxon>
        <taxon>Planctomycetota</taxon>
        <taxon>Planctomycetia</taxon>
        <taxon>Pirellulales</taxon>
        <taxon>Pirellulaceae</taxon>
        <taxon>Rubripirellula</taxon>
    </lineage>
</organism>
<dbReference type="HAMAP" id="MF_02093">
    <property type="entry name" value="Beta_carotene_diox"/>
    <property type="match status" value="1"/>
</dbReference>
<evidence type="ECO:0000256" key="1">
    <source>
        <dbReference type="HAMAP-Rule" id="MF_02093"/>
    </source>
</evidence>
<dbReference type="InterPro" id="IPR022270">
    <property type="entry name" value="Blh_diox"/>
</dbReference>
<comment type="similarity">
    <text evidence="1">Belongs to the Brp/Blh beta-carotene diooxygenase family.</text>
</comment>
<name>A0A5B1CC31_9BACT</name>
<dbReference type="NCBIfam" id="TIGR03753">
    <property type="entry name" value="blh_monoox"/>
    <property type="match status" value="1"/>
</dbReference>
<dbReference type="OrthoDB" id="945227at2"/>
<keyword evidence="1" id="KW-1003">Cell membrane</keyword>
<keyword evidence="1" id="KW-0560">Oxidoreductase</keyword>
<dbReference type="GO" id="GO:0005506">
    <property type="term" value="F:iron ion binding"/>
    <property type="evidence" value="ECO:0007669"/>
    <property type="project" value="UniProtKB-UniRule"/>
</dbReference>
<feature type="transmembrane region" description="Helical" evidence="1">
    <location>
        <begin position="262"/>
        <end position="278"/>
    </location>
</feature>
<comment type="subcellular location">
    <subcellularLocation>
        <location evidence="1">Cell membrane</location>
        <topology evidence="1">Multi-pass membrane protein</topology>
    </subcellularLocation>
</comment>
<keyword evidence="1" id="KW-0812">Transmembrane</keyword>
<dbReference type="GO" id="GO:0005886">
    <property type="term" value="C:plasma membrane"/>
    <property type="evidence" value="ECO:0007669"/>
    <property type="project" value="UniProtKB-SubCell"/>
</dbReference>
<comment type="function">
    <text evidence="1">Catalyzes the cleavage of beta-carotene at its central double bond (15,15') to yield two molecules of all-trans-retinal.</text>
</comment>
<feature type="transmembrane region" description="Helical" evidence="1">
    <location>
        <begin position="150"/>
        <end position="175"/>
    </location>
</feature>
<feature type="transmembrane region" description="Helical" evidence="1">
    <location>
        <begin position="187"/>
        <end position="211"/>
    </location>
</feature>
<dbReference type="GO" id="GO:0003834">
    <property type="term" value="F:beta-carotene 15,15'-dioxygenase activity"/>
    <property type="evidence" value="ECO:0007669"/>
    <property type="project" value="UniProtKB-EC"/>
</dbReference>
<dbReference type="EC" id="1.13.11.63" evidence="1"/>
<dbReference type="GO" id="GO:0016121">
    <property type="term" value="P:carotene catabolic process"/>
    <property type="evidence" value="ECO:0007669"/>
    <property type="project" value="UniProtKB-UniRule"/>
</dbReference>
<keyword evidence="1" id="KW-1133">Transmembrane helix</keyword>
<keyword evidence="3" id="KW-1185">Reference proteome</keyword>
<keyword evidence="1" id="KW-0408">Iron</keyword>
<feature type="transmembrane region" description="Helical" evidence="1">
    <location>
        <begin position="60"/>
        <end position="80"/>
    </location>
</feature>
<evidence type="ECO:0000313" key="3">
    <source>
        <dbReference type="Proteomes" id="UP000322699"/>
    </source>
</evidence>
<dbReference type="GO" id="GO:0010436">
    <property type="term" value="F:carotenoid dioxygenase activity"/>
    <property type="evidence" value="ECO:0007669"/>
    <property type="project" value="UniProtKB-UniRule"/>
</dbReference>
<reference evidence="2 3" key="1">
    <citation type="submission" date="2019-08" db="EMBL/GenBank/DDBJ databases">
        <title>Deep-cultivation of Planctomycetes and their phenomic and genomic characterization uncovers novel biology.</title>
        <authorList>
            <person name="Wiegand S."/>
            <person name="Jogler M."/>
            <person name="Boedeker C."/>
            <person name="Pinto D."/>
            <person name="Vollmers J."/>
            <person name="Rivas-Marin E."/>
            <person name="Kohn T."/>
            <person name="Peeters S.H."/>
            <person name="Heuer A."/>
            <person name="Rast P."/>
            <person name="Oberbeckmann S."/>
            <person name="Bunk B."/>
            <person name="Jeske O."/>
            <person name="Meyerdierks A."/>
            <person name="Storesund J.E."/>
            <person name="Kallscheuer N."/>
            <person name="Luecker S."/>
            <person name="Lage O.M."/>
            <person name="Pohl T."/>
            <person name="Merkel B.J."/>
            <person name="Hornburger P."/>
            <person name="Mueller R.-W."/>
            <person name="Bruemmer F."/>
            <person name="Labrenz M."/>
            <person name="Spormann A.M."/>
            <person name="Op Den Camp H."/>
            <person name="Overmann J."/>
            <person name="Amann R."/>
            <person name="Jetten M.S.M."/>
            <person name="Mascher T."/>
            <person name="Medema M.H."/>
            <person name="Devos D.P."/>
            <person name="Kaster A.-K."/>
            <person name="Ovreas L."/>
            <person name="Rohde M."/>
            <person name="Galperin M.Y."/>
            <person name="Jogler C."/>
        </authorList>
    </citation>
    <scope>NUCLEOTIDE SEQUENCE [LARGE SCALE GENOMIC DNA]</scope>
    <source>
        <strain evidence="2 3">LF1</strain>
    </source>
</reference>
<feature type="transmembrane region" description="Helical" evidence="1">
    <location>
        <begin position="6"/>
        <end position="39"/>
    </location>
</feature>
<dbReference type="AlphaFoldDB" id="A0A5B1CC31"/>
<comment type="caution">
    <text evidence="1">Lacks conserved residue(s) required for the propagation of feature annotation.</text>
</comment>
<keyword evidence="1" id="KW-0472">Membrane</keyword>
<comment type="catalytic activity">
    <reaction evidence="1">
        <text>all-trans-beta-carotene + O2 = 2 all-trans-retinal</text>
        <dbReference type="Rhea" id="RHEA:32887"/>
        <dbReference type="ChEBI" id="CHEBI:15379"/>
        <dbReference type="ChEBI" id="CHEBI:17579"/>
        <dbReference type="ChEBI" id="CHEBI:17898"/>
        <dbReference type="EC" id="1.13.11.63"/>
    </reaction>
</comment>
<proteinExistence type="inferred from homology"/>
<gene>
    <name evidence="2" type="ORF">LF1_12090</name>
</gene>
<keyword evidence="1" id="KW-0223">Dioxygenase</keyword>
<keyword evidence="1" id="KW-0479">Metal-binding</keyword>
<protein>
    <recommendedName>
        <fullName evidence="1">Probable beta-carotene 15,15'-dioxygenase</fullName>
        <ecNumber evidence="1">1.13.11.63</ecNumber>
    </recommendedName>
</protein>